<dbReference type="PANTHER" id="PTHR45339:SF1">
    <property type="entry name" value="HYBRID SIGNAL TRANSDUCTION HISTIDINE KINASE J"/>
    <property type="match status" value="1"/>
</dbReference>
<keyword evidence="6 16" id="KW-0418">Kinase</keyword>
<dbReference type="AlphaFoldDB" id="A0A2P4EQN6"/>
<evidence type="ECO:0000256" key="5">
    <source>
        <dbReference type="ARBA" id="ARBA00022741"/>
    </source>
</evidence>
<dbReference type="InterPro" id="IPR011622">
    <property type="entry name" value="7TMR_DISM_rcpt_extracell_dom2"/>
</dbReference>
<proteinExistence type="predicted"/>
<feature type="domain" description="Response regulatory" evidence="15">
    <location>
        <begin position="793"/>
        <end position="914"/>
    </location>
</feature>
<keyword evidence="12" id="KW-0472">Membrane</keyword>
<keyword evidence="13" id="KW-0732">Signal</keyword>
<evidence type="ECO:0000256" key="7">
    <source>
        <dbReference type="ARBA" id="ARBA00022840"/>
    </source>
</evidence>
<feature type="modified residue" description="4-aspartylphosphate" evidence="11">
    <location>
        <position position="844"/>
    </location>
</feature>
<dbReference type="Pfam" id="PF07696">
    <property type="entry name" value="7TMR-DISMED2"/>
    <property type="match status" value="1"/>
</dbReference>
<dbReference type="OrthoDB" id="9809567at2"/>
<dbReference type="PROSITE" id="PS50109">
    <property type="entry name" value="HIS_KIN"/>
    <property type="match status" value="1"/>
</dbReference>
<keyword evidence="17" id="KW-1185">Reference proteome</keyword>
<dbReference type="SUPFAM" id="SSF47384">
    <property type="entry name" value="Homodimeric domain of signal transducing histidine kinase"/>
    <property type="match status" value="1"/>
</dbReference>
<dbReference type="SMART" id="SM00387">
    <property type="entry name" value="HATPase_c"/>
    <property type="match status" value="1"/>
</dbReference>
<feature type="transmembrane region" description="Helical" evidence="12">
    <location>
        <begin position="250"/>
        <end position="269"/>
    </location>
</feature>
<dbReference type="Gene3D" id="3.40.50.2300">
    <property type="match status" value="2"/>
</dbReference>
<evidence type="ECO:0000256" key="12">
    <source>
        <dbReference type="SAM" id="Phobius"/>
    </source>
</evidence>
<dbReference type="InterPro" id="IPR004358">
    <property type="entry name" value="Sig_transdc_His_kin-like_C"/>
</dbReference>
<evidence type="ECO:0000259" key="14">
    <source>
        <dbReference type="PROSITE" id="PS50109"/>
    </source>
</evidence>
<dbReference type="Pfam" id="PF00072">
    <property type="entry name" value="Response_reg"/>
    <property type="match status" value="1"/>
</dbReference>
<dbReference type="Pfam" id="PF02518">
    <property type="entry name" value="HATPase_c"/>
    <property type="match status" value="1"/>
</dbReference>
<dbReference type="InterPro" id="IPR003661">
    <property type="entry name" value="HisK_dim/P_dom"/>
</dbReference>
<dbReference type="PRINTS" id="PR00344">
    <property type="entry name" value="BCTRLSENSOR"/>
</dbReference>
<protein>
    <recommendedName>
        <fullName evidence="10">Sensory/regulatory protein RpfC</fullName>
        <ecNumber evidence="2">2.7.13.3</ecNumber>
    </recommendedName>
</protein>
<dbReference type="EMBL" id="PPSK01000030">
    <property type="protein sequence ID" value="POB00915.1"/>
    <property type="molecule type" value="Genomic_DNA"/>
</dbReference>
<dbReference type="Gene3D" id="1.10.287.130">
    <property type="match status" value="1"/>
</dbReference>
<dbReference type="InterPro" id="IPR011006">
    <property type="entry name" value="CheY-like_superfamily"/>
</dbReference>
<gene>
    <name evidence="16" type="ORF">C1949_18175</name>
</gene>
<dbReference type="FunFam" id="1.10.287.130:FF:000002">
    <property type="entry name" value="Two-component osmosensing histidine kinase"/>
    <property type="match status" value="1"/>
</dbReference>
<dbReference type="InterPro" id="IPR011623">
    <property type="entry name" value="7TMR_DISM_rcpt_extracell_dom1"/>
</dbReference>
<dbReference type="Gene3D" id="2.60.40.2380">
    <property type="match status" value="1"/>
</dbReference>
<dbReference type="EC" id="2.7.13.3" evidence="2"/>
<evidence type="ECO:0000256" key="1">
    <source>
        <dbReference type="ARBA" id="ARBA00000085"/>
    </source>
</evidence>
<evidence type="ECO:0000256" key="9">
    <source>
        <dbReference type="ARBA" id="ARBA00064003"/>
    </source>
</evidence>
<feature type="signal peptide" evidence="13">
    <location>
        <begin position="1"/>
        <end position="22"/>
    </location>
</feature>
<comment type="subunit">
    <text evidence="9">At low DSF concentrations, interacts with RpfF.</text>
</comment>
<keyword evidence="8" id="KW-0902">Two-component regulatory system</keyword>
<dbReference type="InterPro" id="IPR001789">
    <property type="entry name" value="Sig_transdc_resp-reg_receiver"/>
</dbReference>
<dbReference type="FunFam" id="3.30.565.10:FF:000010">
    <property type="entry name" value="Sensor histidine kinase RcsC"/>
    <property type="match status" value="1"/>
</dbReference>
<dbReference type="InterPro" id="IPR003594">
    <property type="entry name" value="HATPase_dom"/>
</dbReference>
<keyword evidence="12" id="KW-1133">Transmembrane helix</keyword>
<dbReference type="SMART" id="SM00388">
    <property type="entry name" value="HisKA"/>
    <property type="match status" value="1"/>
</dbReference>
<dbReference type="GO" id="GO:0000155">
    <property type="term" value="F:phosphorelay sensor kinase activity"/>
    <property type="evidence" value="ECO:0007669"/>
    <property type="project" value="InterPro"/>
</dbReference>
<dbReference type="CDD" id="cd16922">
    <property type="entry name" value="HATPase_EvgS-ArcB-TorS-like"/>
    <property type="match status" value="1"/>
</dbReference>
<feature type="transmembrane region" description="Helical" evidence="12">
    <location>
        <begin position="316"/>
        <end position="336"/>
    </location>
</feature>
<dbReference type="InterPro" id="IPR036890">
    <property type="entry name" value="HATPase_C_sf"/>
</dbReference>
<keyword evidence="4" id="KW-0808">Transferase</keyword>
<comment type="catalytic activity">
    <reaction evidence="1">
        <text>ATP + protein L-histidine = ADP + protein N-phospho-L-histidine.</text>
        <dbReference type="EC" id="2.7.13.3"/>
    </reaction>
</comment>
<feature type="chain" id="PRO_5015114341" description="Sensory/regulatory protein RpfC" evidence="13">
    <location>
        <begin position="23"/>
        <end position="920"/>
    </location>
</feature>
<dbReference type="Pfam" id="PF00512">
    <property type="entry name" value="HisKA"/>
    <property type="match status" value="1"/>
</dbReference>
<feature type="transmembrane region" description="Helical" evidence="12">
    <location>
        <begin position="348"/>
        <end position="372"/>
    </location>
</feature>
<feature type="transmembrane region" description="Helical" evidence="12">
    <location>
        <begin position="194"/>
        <end position="213"/>
    </location>
</feature>
<dbReference type="InterPro" id="IPR036097">
    <property type="entry name" value="HisK_dim/P_sf"/>
</dbReference>
<dbReference type="Proteomes" id="UP000243451">
    <property type="component" value="Unassembled WGS sequence"/>
</dbReference>
<feature type="domain" description="Histidine kinase" evidence="14">
    <location>
        <begin position="428"/>
        <end position="651"/>
    </location>
</feature>
<comment type="caution">
    <text evidence="16">The sequence shown here is derived from an EMBL/GenBank/DDBJ whole genome shotgun (WGS) entry which is preliminary data.</text>
</comment>
<dbReference type="SMART" id="SM00448">
    <property type="entry name" value="REC"/>
    <property type="match status" value="1"/>
</dbReference>
<evidence type="ECO:0000256" key="2">
    <source>
        <dbReference type="ARBA" id="ARBA00012438"/>
    </source>
</evidence>
<feature type="transmembrane region" description="Helical" evidence="12">
    <location>
        <begin position="290"/>
        <end position="310"/>
    </location>
</feature>
<keyword evidence="12" id="KW-0812">Transmembrane</keyword>
<evidence type="ECO:0000256" key="4">
    <source>
        <dbReference type="ARBA" id="ARBA00022679"/>
    </source>
</evidence>
<dbReference type="PANTHER" id="PTHR45339">
    <property type="entry name" value="HYBRID SIGNAL TRANSDUCTION HISTIDINE KINASE J"/>
    <property type="match status" value="1"/>
</dbReference>
<dbReference type="RefSeq" id="WP_104739825.1">
    <property type="nucleotide sequence ID" value="NZ_BMHR01000006.1"/>
</dbReference>
<evidence type="ECO:0000256" key="11">
    <source>
        <dbReference type="PROSITE-ProRule" id="PRU00169"/>
    </source>
</evidence>
<evidence type="ECO:0000256" key="8">
    <source>
        <dbReference type="ARBA" id="ARBA00023012"/>
    </source>
</evidence>
<dbReference type="SUPFAM" id="SSF55874">
    <property type="entry name" value="ATPase domain of HSP90 chaperone/DNA topoisomerase II/histidine kinase"/>
    <property type="match status" value="1"/>
</dbReference>
<evidence type="ECO:0000256" key="10">
    <source>
        <dbReference type="ARBA" id="ARBA00068150"/>
    </source>
</evidence>
<dbReference type="CDD" id="cd17546">
    <property type="entry name" value="REC_hyHK_CKI1_RcsC-like"/>
    <property type="match status" value="1"/>
</dbReference>
<dbReference type="Pfam" id="PF07695">
    <property type="entry name" value="7TMR-DISM_7TM"/>
    <property type="match status" value="1"/>
</dbReference>
<accession>A0A2P4EQN6</accession>
<name>A0A2P4EQN6_9GAMM</name>
<keyword evidence="3 11" id="KW-0597">Phosphoprotein</keyword>
<organism evidence="16 17">
    <name type="scientific">Halopseudomonas oceani</name>
    <dbReference type="NCBI Taxonomy" id="1708783"/>
    <lineage>
        <taxon>Bacteria</taxon>
        <taxon>Pseudomonadati</taxon>
        <taxon>Pseudomonadota</taxon>
        <taxon>Gammaproteobacteria</taxon>
        <taxon>Pseudomonadales</taxon>
        <taxon>Pseudomonadaceae</taxon>
        <taxon>Halopseudomonas</taxon>
    </lineage>
</organism>
<reference evidence="16 17" key="1">
    <citation type="submission" date="2018-01" db="EMBL/GenBank/DDBJ databases">
        <title>Draft genome of the type strain Pseudomonas oceani DSM 100277 isolated from the deep water in Okinawa trough, northwestern Pacific Ocean.</title>
        <authorList>
            <person name="Gomila M."/>
            <person name="Mulet M."/>
            <person name="Garcia-Valdes E."/>
            <person name="Lalucat J."/>
        </authorList>
    </citation>
    <scope>NUCLEOTIDE SEQUENCE [LARGE SCALE GENOMIC DNA]</scope>
    <source>
        <strain evidence="16 17">DSM 100277</strain>
    </source>
</reference>
<dbReference type="InterPro" id="IPR005467">
    <property type="entry name" value="His_kinase_dom"/>
</dbReference>
<dbReference type="SUPFAM" id="SSF52172">
    <property type="entry name" value="CheY-like"/>
    <property type="match status" value="1"/>
</dbReference>
<evidence type="ECO:0000313" key="17">
    <source>
        <dbReference type="Proteomes" id="UP000243451"/>
    </source>
</evidence>
<sequence>MRFCHVFMLCWLVLGFATGTLANTEPSHNQQAVGVDISESRERLSLGPNLLILEDPQGSLTLQQLLRSHSLYPWRAITGEHVNEGKDHSVWWVQFALTNNRQTPIEGVIEIDYALLDNLTLYQIQPDGPPLVQQGGDHLPQNERAVAVRNHWFPVSLPPGTSRFYLRVDTTSTVFLPIYFADWATSSAQLESSMLAAGLFYGILLGLFAYNLFLQISLREATYAWYLTHILNIMLFMACFDGLLWKWVTISIPIQTLCIYTLMFLHCAVSTQFSRHYLHTREQFPRLDRVLRCKIVIVLAAMAIIPLFSIDLYNNMASLFVLVSSMILLGTGIYVWRKGFRYGSYYTLAWGFLLCALIVSTAGSLGFELLGASYGTHWVKFGMCAEMIILSLGLADRINALKEARYKADEAARQARLETLAQSRFLARMSHEIRTPMNGVLGMLQLLQDTRLDNQQRFYIDTISKSGHTLLTVINDILDFARLESGRVKLETIAFDPEELVSETASLFTAQTLEKHLGLYCTISPDLPEHLIGDPTRLKQVLMNLLSNAFKFTAKGHVSVFVTGVPRNQARDSWDIRFEVRDTGIGIARDAQTSLFDSFTQADSSTTRRYGGTGLGLAISQELVRLMGGSISLDSDAEKGTCMYFSVPLGSSSSALPSAQSKRALVITRQTEARQHYQSQLERLGFSVQHSDASSTEAPTQPADLVMLDTQDIPTDRLQQLLHQCAQEAIPVLLLRNADDSRQLVWQGQVVEQSLPLLPSQLRKTLIRLNNSAEQHTPPAAQPSKEQRRGRGHLLVAEDNQVNQLVVKTLLEKAGYSVEITENGQEALSSYRDDPDHYDLILMDCEMPEMDGFEATRRIRAHEQREHLPRTPIVALTAHVLDTHRLEGMAAGMDDYLSKPVDSEQLYASLQRLIRSRATH</sequence>
<dbReference type="Gene3D" id="3.30.565.10">
    <property type="entry name" value="Histidine kinase-like ATPase, C-terminal domain"/>
    <property type="match status" value="1"/>
</dbReference>
<dbReference type="CDD" id="cd00082">
    <property type="entry name" value="HisKA"/>
    <property type="match status" value="1"/>
</dbReference>
<evidence type="ECO:0000256" key="3">
    <source>
        <dbReference type="ARBA" id="ARBA00022553"/>
    </source>
</evidence>
<keyword evidence="5" id="KW-0547">Nucleotide-binding</keyword>
<evidence type="ECO:0000256" key="6">
    <source>
        <dbReference type="ARBA" id="ARBA00022777"/>
    </source>
</evidence>
<keyword evidence="7" id="KW-0067">ATP-binding</keyword>
<dbReference type="PROSITE" id="PS50110">
    <property type="entry name" value="RESPONSE_REGULATORY"/>
    <property type="match status" value="1"/>
</dbReference>
<evidence type="ECO:0000256" key="13">
    <source>
        <dbReference type="SAM" id="SignalP"/>
    </source>
</evidence>
<feature type="transmembrane region" description="Helical" evidence="12">
    <location>
        <begin position="225"/>
        <end position="244"/>
    </location>
</feature>
<dbReference type="GO" id="GO:0005524">
    <property type="term" value="F:ATP binding"/>
    <property type="evidence" value="ECO:0007669"/>
    <property type="project" value="UniProtKB-KW"/>
</dbReference>
<evidence type="ECO:0000259" key="15">
    <source>
        <dbReference type="PROSITE" id="PS50110"/>
    </source>
</evidence>
<evidence type="ECO:0000313" key="16">
    <source>
        <dbReference type="EMBL" id="POB00915.1"/>
    </source>
</evidence>